<dbReference type="Pfam" id="PF00856">
    <property type="entry name" value="SET"/>
    <property type="match status" value="1"/>
</dbReference>
<dbReference type="SMART" id="SM00317">
    <property type="entry name" value="SET"/>
    <property type="match status" value="1"/>
</dbReference>
<evidence type="ECO:0000256" key="7">
    <source>
        <dbReference type="SAM" id="MobiDB-lite"/>
    </source>
</evidence>
<dbReference type="SMART" id="SM00248">
    <property type="entry name" value="ANK"/>
    <property type="match status" value="6"/>
</dbReference>
<protein>
    <recommendedName>
        <fullName evidence="8">SET domain-containing protein</fullName>
    </recommendedName>
</protein>
<feature type="compositionally biased region" description="Basic and acidic residues" evidence="7">
    <location>
        <begin position="1"/>
        <end position="21"/>
    </location>
</feature>
<feature type="repeat" description="ANK" evidence="6">
    <location>
        <begin position="703"/>
        <end position="735"/>
    </location>
</feature>
<reference evidence="9" key="1">
    <citation type="submission" date="2025-08" db="UniProtKB">
        <authorList>
            <consortium name="Ensembl"/>
        </authorList>
    </citation>
    <scope>IDENTIFICATION</scope>
</reference>
<feature type="region of interest" description="Disordered" evidence="7">
    <location>
        <begin position="1155"/>
        <end position="1182"/>
    </location>
</feature>
<dbReference type="SUPFAM" id="SSF48403">
    <property type="entry name" value="Ankyrin repeat"/>
    <property type="match status" value="1"/>
</dbReference>
<feature type="repeat" description="ANK" evidence="6">
    <location>
        <begin position="836"/>
        <end position="868"/>
    </location>
</feature>
<feature type="compositionally biased region" description="Low complexity" evidence="7">
    <location>
        <begin position="1166"/>
        <end position="1182"/>
    </location>
</feature>
<evidence type="ECO:0000256" key="6">
    <source>
        <dbReference type="PROSITE-ProRule" id="PRU00023"/>
    </source>
</evidence>
<dbReference type="InterPro" id="IPR002110">
    <property type="entry name" value="Ankyrin_rpt"/>
</dbReference>
<dbReference type="GO" id="GO:0005634">
    <property type="term" value="C:nucleus"/>
    <property type="evidence" value="ECO:0007669"/>
    <property type="project" value="InterPro"/>
</dbReference>
<dbReference type="Pfam" id="PF12796">
    <property type="entry name" value="Ank_2"/>
    <property type="match status" value="2"/>
</dbReference>
<keyword evidence="6" id="KW-0040">ANK repeat</keyword>
<dbReference type="Ensembl" id="ENSMMOT00000015900.1">
    <property type="protein sequence ID" value="ENSMMOP00000015638.1"/>
    <property type="gene ID" value="ENSMMOG00000011939.1"/>
</dbReference>
<dbReference type="SMART" id="SM00468">
    <property type="entry name" value="PreSET"/>
    <property type="match status" value="1"/>
</dbReference>
<dbReference type="GO" id="GO:0000785">
    <property type="term" value="C:chromatin"/>
    <property type="evidence" value="ECO:0007669"/>
    <property type="project" value="TreeGrafter"/>
</dbReference>
<dbReference type="CDD" id="cd20905">
    <property type="entry name" value="EHMT_ZBD"/>
    <property type="match status" value="1"/>
</dbReference>
<dbReference type="GO" id="GO:0000122">
    <property type="term" value="P:negative regulation of transcription by RNA polymerase II"/>
    <property type="evidence" value="ECO:0007669"/>
    <property type="project" value="TreeGrafter"/>
</dbReference>
<dbReference type="InterPro" id="IPR046341">
    <property type="entry name" value="SET_dom_sf"/>
</dbReference>
<evidence type="ECO:0000313" key="10">
    <source>
        <dbReference type="Proteomes" id="UP000261620"/>
    </source>
</evidence>
<feature type="region of interest" description="Disordered" evidence="7">
    <location>
        <begin position="202"/>
        <end position="264"/>
    </location>
</feature>
<dbReference type="InterPro" id="IPR001214">
    <property type="entry name" value="SET_dom"/>
</dbReference>
<feature type="region of interest" description="Disordered" evidence="7">
    <location>
        <begin position="132"/>
        <end position="166"/>
    </location>
</feature>
<dbReference type="SUPFAM" id="SSF82199">
    <property type="entry name" value="SET domain"/>
    <property type="match status" value="1"/>
</dbReference>
<dbReference type="InterPro" id="IPR007728">
    <property type="entry name" value="Pre-SET_dom"/>
</dbReference>
<keyword evidence="5" id="KW-0156">Chromatin regulator</keyword>
<keyword evidence="3" id="KW-0808">Transferase</keyword>
<evidence type="ECO:0000259" key="8">
    <source>
        <dbReference type="PROSITE" id="PS50280"/>
    </source>
</evidence>
<feature type="domain" description="SET" evidence="8">
    <location>
        <begin position="1007"/>
        <end position="1124"/>
    </location>
</feature>
<dbReference type="PANTHER" id="PTHR46307:SF2">
    <property type="entry name" value="HISTONE-LYSINE N-METHYLTRANSFERASE EHMT1"/>
    <property type="match status" value="1"/>
</dbReference>
<dbReference type="GO" id="GO:0002039">
    <property type="term" value="F:p53 binding"/>
    <property type="evidence" value="ECO:0007669"/>
    <property type="project" value="InterPro"/>
</dbReference>
<dbReference type="PRINTS" id="PR01415">
    <property type="entry name" value="ANKYRIN"/>
</dbReference>
<feature type="repeat" description="ANK" evidence="6">
    <location>
        <begin position="770"/>
        <end position="802"/>
    </location>
</feature>
<feature type="compositionally biased region" description="Low complexity" evidence="7">
    <location>
        <begin position="141"/>
        <end position="152"/>
    </location>
</feature>
<feature type="compositionally biased region" description="Acidic residues" evidence="7">
    <location>
        <begin position="298"/>
        <end position="316"/>
    </location>
</feature>
<dbReference type="Gene3D" id="1.25.40.20">
    <property type="entry name" value="Ankyrin repeat-containing domain"/>
    <property type="match status" value="1"/>
</dbReference>
<dbReference type="GO" id="GO:0008270">
    <property type="term" value="F:zinc ion binding"/>
    <property type="evidence" value="ECO:0007669"/>
    <property type="project" value="InterPro"/>
</dbReference>
<feature type="region of interest" description="Disordered" evidence="7">
    <location>
        <begin position="285"/>
        <end position="355"/>
    </location>
</feature>
<reference evidence="9" key="2">
    <citation type="submission" date="2025-09" db="UniProtKB">
        <authorList>
            <consortium name="Ensembl"/>
        </authorList>
    </citation>
    <scope>IDENTIFICATION</scope>
</reference>
<evidence type="ECO:0000256" key="4">
    <source>
        <dbReference type="ARBA" id="ARBA00022691"/>
    </source>
</evidence>
<dbReference type="InterPro" id="IPR043550">
    <property type="entry name" value="EHMT1/EHMT2"/>
</dbReference>
<dbReference type="GO" id="GO:0032259">
    <property type="term" value="P:methylation"/>
    <property type="evidence" value="ECO:0007669"/>
    <property type="project" value="UniProtKB-KW"/>
</dbReference>
<feature type="compositionally biased region" description="Polar residues" evidence="7">
    <location>
        <begin position="202"/>
        <end position="213"/>
    </location>
</feature>
<keyword evidence="4" id="KW-0949">S-adenosyl-L-methionine</keyword>
<feature type="compositionally biased region" description="Polar residues" evidence="7">
    <location>
        <begin position="47"/>
        <end position="69"/>
    </location>
</feature>
<evidence type="ECO:0000313" key="9">
    <source>
        <dbReference type="Ensembl" id="ENSMMOP00000015638.1"/>
    </source>
</evidence>
<feature type="repeat" description="ANK" evidence="6">
    <location>
        <begin position="736"/>
        <end position="760"/>
    </location>
</feature>
<dbReference type="PROSITE" id="PS50297">
    <property type="entry name" value="ANK_REP_REGION"/>
    <property type="match status" value="5"/>
</dbReference>
<dbReference type="PROSITE" id="PS50280">
    <property type="entry name" value="SET"/>
    <property type="match status" value="1"/>
</dbReference>
<dbReference type="AlphaFoldDB" id="A0A3Q3WKX8"/>
<keyword evidence="2" id="KW-0158">Chromosome</keyword>
<evidence type="ECO:0000256" key="2">
    <source>
        <dbReference type="ARBA" id="ARBA00022454"/>
    </source>
</evidence>
<proteinExistence type="predicted"/>
<dbReference type="Pfam" id="PF13637">
    <property type="entry name" value="Ank_4"/>
    <property type="match status" value="1"/>
</dbReference>
<evidence type="ECO:0000256" key="3">
    <source>
        <dbReference type="ARBA" id="ARBA00022603"/>
    </source>
</evidence>
<feature type="compositionally biased region" description="Low complexity" evidence="7">
    <location>
        <begin position="220"/>
        <end position="239"/>
    </location>
</feature>
<dbReference type="GO" id="GO:0046974">
    <property type="term" value="F:histone H3K9 methyltransferase activity"/>
    <property type="evidence" value="ECO:0007669"/>
    <property type="project" value="TreeGrafter"/>
</dbReference>
<evidence type="ECO:0000256" key="1">
    <source>
        <dbReference type="ARBA" id="ARBA00004286"/>
    </source>
</evidence>
<accession>A0A3Q3WKX8</accession>
<feature type="compositionally biased region" description="Low complexity" evidence="7">
    <location>
        <begin position="22"/>
        <end position="31"/>
    </location>
</feature>
<dbReference type="InterPro" id="IPR036770">
    <property type="entry name" value="Ankyrin_rpt-contain_sf"/>
</dbReference>
<sequence length="1182" mass="129274">KEKLDADGSEEEKPGGKEVAARRVSSSAAEELLNGTECDDMRHKSLTHGSEISNNKTLLFINENGTSDTEPPHGSVTGSNGLILTKQKQESSSVVTLGVSPHRTNRSPPGSPARANAAKLIPSAVSVCAQSSGALRTDHSTGTTLGQGTLDTKNGSGSSPAPAPGTVTIHRARKTMSRPAVSPAQKVYDHNTTNIAPDAETSLKQSSAQNHLPQTPPDTPASVQTASSTSPAAPVAHASPPAPVKLPLGMSSRKKKRRMGTYSLVPKKKTKVLKQKTMLEMFKELQHSAQSPQVCVGDEQESEESGEEEGEEEGMESDLSTESSLKRRLKKKTKTDSAWLRPTRKRKRRIKAKGLSSHTRHLYRVHHMEIGTVVSECNLGGLRVFADTLGAAIEEAQELPLCSCRMETPKSREILILADRKCMATESVDGQLTRCQGAILKHEMMRPSNSVQLLVLCEDHRSGMVKHQCCPGCGFFCRAGTFMECQPDVNISHRFHRACASVLKGQSFCPHCGEEASKAKEVTIAKADTTSTVPPTLTLRPAMTGVPEGRADTTTGSSSRLAVGAEISCRADSSLPGRSAHGFDTSAVPGLSRTIVAQVRTGTMESTPVHQGQPRETLESILVALDTEKPKKLRFHPKQLYLSAKQGELKKVLLMLVDGIDPNFKMESQNKRTPLHAAAEGGHKDICHMLVQAGANLDMCDEDHRTPLMEACENNHMETVLYLLRAGASATHKDVEGFTCLHLAAKSGHYKIVEHLLSTGLININCQDDGGWTAMIWATEYKHVDQVKLLLSKGADISVRDKEENICLHWAAFSGSVDIAELLLNAHCDLLAVNIHGDSPLHIAARENRLDCVTLFLNRGADVFLKNREGEAPPDCCSHNSKAWAALQANRRERDAKNSRLTAEEKVLHSDIALGQERVPIPCVNSVDSELYPDGYKYIPENCVTSPMNIDRNITHLQYCVCKEDCSTSICMCGQLSLRCWYDKVRTDCENPKCKTVSQRCCGSSRTKLQLFRTSKKGWGVRALQNIPQGTFVCEYVGEIISEAEAEMRQNDAYLFSLDDKTQDLYCVDARFYGNISRFLNHMCEPNLFACRVFTTHQDLRFPHIAFFASENIMVGEELGFDYGDHFWEVKSKLFNCECGSSKCKYSSAAMASLQADSTPEDQQQPSASPDTSSSNSPSSPS</sequence>
<name>A0A3Q3WKX8_MOLML</name>
<evidence type="ECO:0000256" key="5">
    <source>
        <dbReference type="ARBA" id="ARBA00022853"/>
    </source>
</evidence>
<keyword evidence="10" id="KW-1185">Reference proteome</keyword>
<feature type="region of interest" description="Disordered" evidence="7">
    <location>
        <begin position="1"/>
        <end position="115"/>
    </location>
</feature>
<dbReference type="Pfam" id="PF21533">
    <property type="entry name" value="EHMT1-2_CRR"/>
    <property type="match status" value="1"/>
</dbReference>
<dbReference type="Proteomes" id="UP000261620">
    <property type="component" value="Unplaced"/>
</dbReference>
<comment type="subcellular location">
    <subcellularLocation>
        <location evidence="1">Chromosome</location>
    </subcellularLocation>
</comment>
<dbReference type="STRING" id="94237.ENSMMOP00000015638"/>
<feature type="region of interest" description="Disordered" evidence="7">
    <location>
        <begin position="532"/>
        <end position="557"/>
    </location>
</feature>
<feature type="repeat" description="ANK" evidence="6">
    <location>
        <begin position="670"/>
        <end position="702"/>
    </location>
</feature>
<dbReference type="PROSITE" id="PS50088">
    <property type="entry name" value="ANK_REPEAT"/>
    <property type="match status" value="5"/>
</dbReference>
<feature type="compositionally biased region" description="Polar residues" evidence="7">
    <location>
        <begin position="1155"/>
        <end position="1165"/>
    </location>
</feature>
<feature type="compositionally biased region" description="Basic residues" evidence="7">
    <location>
        <begin position="342"/>
        <end position="355"/>
    </location>
</feature>
<dbReference type="Gene3D" id="2.170.270.10">
    <property type="entry name" value="SET domain"/>
    <property type="match status" value="1"/>
</dbReference>
<dbReference type="OMA" id="MPKSIMG"/>
<dbReference type="PANTHER" id="PTHR46307">
    <property type="entry name" value="G9A, ISOFORM B"/>
    <property type="match status" value="1"/>
</dbReference>
<dbReference type="InterPro" id="IPR047762">
    <property type="entry name" value="EHMT_CRR"/>
</dbReference>
<keyword evidence="3" id="KW-0489">Methyltransferase</keyword>
<organism evidence="9 10">
    <name type="scientific">Mola mola</name>
    <name type="common">Ocean sunfish</name>
    <name type="synonym">Tetraodon mola</name>
    <dbReference type="NCBI Taxonomy" id="94237"/>
    <lineage>
        <taxon>Eukaryota</taxon>
        <taxon>Metazoa</taxon>
        <taxon>Chordata</taxon>
        <taxon>Craniata</taxon>
        <taxon>Vertebrata</taxon>
        <taxon>Euteleostomi</taxon>
        <taxon>Actinopterygii</taxon>
        <taxon>Neopterygii</taxon>
        <taxon>Teleostei</taxon>
        <taxon>Neoteleostei</taxon>
        <taxon>Acanthomorphata</taxon>
        <taxon>Eupercaria</taxon>
        <taxon>Tetraodontiformes</taxon>
        <taxon>Molidae</taxon>
        <taxon>Mola</taxon>
    </lineage>
</organism>